<name>A0A179DD33_9SPHI</name>
<evidence type="ECO:0000313" key="1">
    <source>
        <dbReference type="EMBL" id="OAQ38610.1"/>
    </source>
</evidence>
<evidence type="ECO:0000313" key="2">
    <source>
        <dbReference type="Proteomes" id="UP000078459"/>
    </source>
</evidence>
<dbReference type="EMBL" id="LWHJ01000030">
    <property type="protein sequence ID" value="OAQ38610.1"/>
    <property type="molecule type" value="Genomic_DNA"/>
</dbReference>
<reference evidence="1 2" key="1">
    <citation type="submission" date="2016-04" db="EMBL/GenBank/DDBJ databases">
        <authorList>
            <person name="Evans L.H."/>
            <person name="Alamgir A."/>
            <person name="Owens N."/>
            <person name="Weber N.D."/>
            <person name="Virtaneva K."/>
            <person name="Barbian K."/>
            <person name="Babar A."/>
            <person name="Rosenke K."/>
        </authorList>
    </citation>
    <scope>NUCLEOTIDE SEQUENCE [LARGE SCALE GENOMIC DNA]</scope>
    <source>
        <strain evidence="1 2">CCM 8644</strain>
    </source>
</reference>
<protein>
    <submittedName>
        <fullName evidence="1">UDP-galactopyranose mutase</fullName>
    </submittedName>
</protein>
<dbReference type="InterPro" id="IPR036188">
    <property type="entry name" value="FAD/NAD-bd_sf"/>
</dbReference>
<dbReference type="Proteomes" id="UP000078459">
    <property type="component" value="Unassembled WGS sequence"/>
</dbReference>
<comment type="caution">
    <text evidence="1">The sequence shown here is derived from an EMBL/GenBank/DDBJ whole genome shotgun (WGS) entry which is preliminary data.</text>
</comment>
<sequence>MKIAVLGSGISGLSIAHFLSEENNVSVLEIKNKIGGLIKCERVNDCLFHKVGGHVFNAKNEKVFNWFWSFFDKDEEFITAKRNAKVFFNKQIIGYPIENYVYTLDKTLINQIIDEQIEISKNKLVAPKDYNNFEDFLIGNFGNTLFEIYFKPYNTKLWKTDLKDVSMEWLEGKLPMPNFSEIIKSNILREEEDTMVHSSFYYPKNEGSQFIVNRLSQGLNITENFKIEDIEFQDNLICINGEFFFDKLIYTGDIRRLPIEIDNLLISGGIDLEELKALKSNGTSNLFCETDNTEISWLYIPEPFTKAHRIIYTGNFSDSNNRGSSRKTCVVEFSGKISYEEMIKELISLPGNLKPLSWNYEQNSYVIQDHKTKSLMNRIKKILETKHIYLLGRFAEWEYYNMDKAIEAAMSLANKIKRRNLE</sequence>
<reference evidence="1 2" key="2">
    <citation type="submission" date="2016-06" db="EMBL/GenBank/DDBJ databases">
        <title>Pedobacter psychrophilus sp. nov., isolated from Antarctic fragmentary rock.</title>
        <authorList>
            <person name="Svec P."/>
        </authorList>
    </citation>
    <scope>NUCLEOTIDE SEQUENCE [LARGE SCALE GENOMIC DNA]</scope>
    <source>
        <strain evidence="1 2">CCM 8644</strain>
    </source>
</reference>
<organism evidence="1 2">
    <name type="scientific">Pedobacter psychrophilus</name>
    <dbReference type="NCBI Taxonomy" id="1826909"/>
    <lineage>
        <taxon>Bacteria</taxon>
        <taxon>Pseudomonadati</taxon>
        <taxon>Bacteroidota</taxon>
        <taxon>Sphingobacteriia</taxon>
        <taxon>Sphingobacteriales</taxon>
        <taxon>Sphingobacteriaceae</taxon>
        <taxon>Pedobacter</taxon>
    </lineage>
</organism>
<dbReference type="PANTHER" id="PTHR21197">
    <property type="entry name" value="UDP-GALACTOPYRANOSE MUTASE"/>
    <property type="match status" value="1"/>
</dbReference>
<dbReference type="STRING" id="1826909.A5893_14455"/>
<dbReference type="GO" id="GO:0050660">
    <property type="term" value="F:flavin adenine dinucleotide binding"/>
    <property type="evidence" value="ECO:0007669"/>
    <property type="project" value="TreeGrafter"/>
</dbReference>
<dbReference type="Gene3D" id="3.50.50.60">
    <property type="entry name" value="FAD/NAD(P)-binding domain"/>
    <property type="match status" value="1"/>
</dbReference>
<dbReference type="PANTHER" id="PTHR21197:SF0">
    <property type="entry name" value="UDP-GALACTOPYRANOSE MUTASE"/>
    <property type="match status" value="1"/>
</dbReference>
<dbReference type="SUPFAM" id="SSF51971">
    <property type="entry name" value="Nucleotide-binding domain"/>
    <property type="match status" value="1"/>
</dbReference>
<gene>
    <name evidence="1" type="ORF">A5893_14455</name>
</gene>
<accession>A0A179DD33</accession>
<proteinExistence type="predicted"/>
<dbReference type="GO" id="GO:0008767">
    <property type="term" value="F:UDP-galactopyranose mutase activity"/>
    <property type="evidence" value="ECO:0007669"/>
    <property type="project" value="TreeGrafter"/>
</dbReference>
<dbReference type="GO" id="GO:0005829">
    <property type="term" value="C:cytosol"/>
    <property type="evidence" value="ECO:0007669"/>
    <property type="project" value="TreeGrafter"/>
</dbReference>
<dbReference type="AlphaFoldDB" id="A0A179DD33"/>
<dbReference type="RefSeq" id="WP_068823382.1">
    <property type="nucleotide sequence ID" value="NZ_LWHJ01000030.1"/>
</dbReference>
<keyword evidence="2" id="KW-1185">Reference proteome</keyword>
<dbReference type="Pfam" id="PF13450">
    <property type="entry name" value="NAD_binding_8"/>
    <property type="match status" value="1"/>
</dbReference>